<evidence type="ECO:0000256" key="8">
    <source>
        <dbReference type="SAM" id="SignalP"/>
    </source>
</evidence>
<dbReference type="InterPro" id="IPR023996">
    <property type="entry name" value="TonB-dep_OMP_SusC/RagA"/>
</dbReference>
<dbReference type="Gene3D" id="2.170.130.10">
    <property type="entry name" value="TonB-dependent receptor, plug domain"/>
    <property type="match status" value="1"/>
</dbReference>
<name>A0A7Y0FM82_9BACT</name>
<keyword evidence="4 7" id="KW-0812">Transmembrane</keyword>
<organism evidence="10 11">
    <name type="scientific">Hymenobacter polaris</name>
    <dbReference type="NCBI Taxonomy" id="2682546"/>
    <lineage>
        <taxon>Bacteria</taxon>
        <taxon>Pseudomonadati</taxon>
        <taxon>Bacteroidota</taxon>
        <taxon>Cytophagia</taxon>
        <taxon>Cytophagales</taxon>
        <taxon>Hymenobacteraceae</taxon>
        <taxon>Hymenobacter</taxon>
    </lineage>
</organism>
<keyword evidence="2 7" id="KW-0813">Transport</keyword>
<keyword evidence="3 7" id="KW-1134">Transmembrane beta strand</keyword>
<dbReference type="Gene3D" id="2.60.40.1120">
    <property type="entry name" value="Carboxypeptidase-like, regulatory domain"/>
    <property type="match status" value="1"/>
</dbReference>
<reference evidence="10 11" key="1">
    <citation type="submission" date="2020-04" db="EMBL/GenBank/DDBJ databases">
        <title>Hymenobacter polaris sp. nov., isolated from Arctic soil.</title>
        <authorList>
            <person name="Dahal R.H."/>
        </authorList>
    </citation>
    <scope>NUCLEOTIDE SEQUENCE [LARGE SCALE GENOMIC DNA]</scope>
    <source>
        <strain evidence="10 11">RP-2-7</strain>
    </source>
</reference>
<keyword evidence="8" id="KW-0732">Signal</keyword>
<sequence>MKKLVLLLPLVGGALAAHDLRAQAPTVAQRADERTITGQVIGTDGKGLPGVTVIIKGGARGTTTDIDGRFSLAVPAATTRLVFSFVGYVSQEIPLNDRTKLTVTLESSTGLDEVVVVGYGITQARRENTGTIAVVEGKAIANTPVQSFDQQLQGRAAGVNVTTPNGLLNNPPVIRIRGINSINLSSQPLIVIDGVPTSTGNNSQLNAVPNNPLANINPQDIENVEVLKDAASTAIYGSRATNGVILVTTKHGRQGQSHVGYNAWLGLTTPVRLYNVLGAQDYMNIKNEAVNNLFANRGLAAPTTPYFRPSYDSNNNLIDTRWYDYIYQTGVSSNQSLNFSGGNEKTTYYASVDYTNQKGMLKKNEFERYSGRFNVDHKVFSRLTVGAVFSYSHLYNRAPNSGSVSGGAFSTSGLGRIPLVLPPNIAPFNADGSYNTNGAGIGAGANLNPLSTTNPPAALLPGYYNPVVDLDNNYFISNSNQIQGNVYADLEPLKGLHLRSKFGISNNYYEDKAFYTPIAGDGYSPGGEADNYYHDFRLWDWQNTGTYSHSFGNHNFDLLVGNEQQTTNSQYWGASRTQVADLFFTNYQGNFTNISASGNGIGYNYLVSFFGRFAYNYDHKYLLSFNARRDGYSAFADKWGNFYGGSLGYIISEEGFYKNAGIANVLNFLKVQGSYGSVGNNQGVNDFASLQLYGSGLYGANANLYYNQAGNPALKWETSRKTDITISTGWLKDRLTVEGTYYRNLVDGLILPVPTAPSLGIPAGPGGYATSIPANVGSMLNRGFEVTARFQAIQHKAFSWTVSGNYTSLHNEVLTLVTGQPYIASATSGLETVNYTTVGRSIGSILVVQSLGVNPDNGRRMIQKADGSVAQYQYQGSGWTDVATGKTTTAPNQITDGVYYGPVLPTWYGGLDNNFTLGNFDLGIFLQYSGGNYIYNGTKAGLHDQRFWNNAADIKNHWTSDNRNALYPAVVYGDNVSNGSALPMSSNVEKGDFLRVRNIALGYTLRSSLLSRASLSSARLYVQVQNALLITKYSGIDPEISTNGASNTAAGVDRNSVGQARTFTAGLNVNF</sequence>
<keyword evidence="11" id="KW-1185">Reference proteome</keyword>
<evidence type="ECO:0000256" key="7">
    <source>
        <dbReference type="PROSITE-ProRule" id="PRU01360"/>
    </source>
</evidence>
<feature type="chain" id="PRO_5031542210" evidence="8">
    <location>
        <begin position="17"/>
        <end position="1071"/>
    </location>
</feature>
<dbReference type="InterPro" id="IPR036942">
    <property type="entry name" value="Beta-barrel_TonB_sf"/>
</dbReference>
<accession>A0A7Y0FM82</accession>
<dbReference type="AlphaFoldDB" id="A0A7Y0FM82"/>
<dbReference type="NCBIfam" id="TIGR04056">
    <property type="entry name" value="OMP_RagA_SusC"/>
    <property type="match status" value="1"/>
</dbReference>
<evidence type="ECO:0000256" key="6">
    <source>
        <dbReference type="ARBA" id="ARBA00023237"/>
    </source>
</evidence>
<dbReference type="PROSITE" id="PS52016">
    <property type="entry name" value="TONB_DEPENDENT_REC_3"/>
    <property type="match status" value="1"/>
</dbReference>
<dbReference type="InterPro" id="IPR008969">
    <property type="entry name" value="CarboxyPept-like_regulatory"/>
</dbReference>
<evidence type="ECO:0000256" key="4">
    <source>
        <dbReference type="ARBA" id="ARBA00022692"/>
    </source>
</evidence>
<dbReference type="InterPro" id="IPR023997">
    <property type="entry name" value="TonB-dep_OMP_SusC/RagA_CS"/>
</dbReference>
<comment type="caution">
    <text evidence="10">The sequence shown here is derived from an EMBL/GenBank/DDBJ whole genome shotgun (WGS) entry which is preliminary data.</text>
</comment>
<dbReference type="InterPro" id="IPR012910">
    <property type="entry name" value="Plug_dom"/>
</dbReference>
<evidence type="ECO:0000259" key="9">
    <source>
        <dbReference type="Pfam" id="PF07715"/>
    </source>
</evidence>
<comment type="subcellular location">
    <subcellularLocation>
        <location evidence="1 7">Cell outer membrane</location>
        <topology evidence="1 7">Multi-pass membrane protein</topology>
    </subcellularLocation>
</comment>
<evidence type="ECO:0000256" key="5">
    <source>
        <dbReference type="ARBA" id="ARBA00023136"/>
    </source>
</evidence>
<protein>
    <submittedName>
        <fullName evidence="10">SusC/RagA family TonB-linked outer membrane protein</fullName>
    </submittedName>
</protein>
<proteinExistence type="inferred from homology"/>
<dbReference type="Gene3D" id="2.40.170.20">
    <property type="entry name" value="TonB-dependent receptor, beta-barrel domain"/>
    <property type="match status" value="1"/>
</dbReference>
<dbReference type="Pfam" id="PF13715">
    <property type="entry name" value="CarbopepD_reg_2"/>
    <property type="match status" value="1"/>
</dbReference>
<dbReference type="InterPro" id="IPR039426">
    <property type="entry name" value="TonB-dep_rcpt-like"/>
</dbReference>
<dbReference type="SUPFAM" id="SSF56935">
    <property type="entry name" value="Porins"/>
    <property type="match status" value="1"/>
</dbReference>
<evidence type="ECO:0000256" key="1">
    <source>
        <dbReference type="ARBA" id="ARBA00004571"/>
    </source>
</evidence>
<dbReference type="Proteomes" id="UP000559626">
    <property type="component" value="Unassembled WGS sequence"/>
</dbReference>
<evidence type="ECO:0000256" key="2">
    <source>
        <dbReference type="ARBA" id="ARBA00022448"/>
    </source>
</evidence>
<feature type="signal peptide" evidence="8">
    <location>
        <begin position="1"/>
        <end position="16"/>
    </location>
</feature>
<evidence type="ECO:0000313" key="11">
    <source>
        <dbReference type="Proteomes" id="UP000559626"/>
    </source>
</evidence>
<comment type="similarity">
    <text evidence="7">Belongs to the TonB-dependent receptor family.</text>
</comment>
<feature type="domain" description="TonB-dependent receptor plug" evidence="9">
    <location>
        <begin position="126"/>
        <end position="244"/>
    </location>
</feature>
<keyword evidence="6 7" id="KW-0998">Cell outer membrane</keyword>
<dbReference type="NCBIfam" id="TIGR04057">
    <property type="entry name" value="SusC_RagA_signa"/>
    <property type="match status" value="1"/>
</dbReference>
<dbReference type="GO" id="GO:0009279">
    <property type="term" value="C:cell outer membrane"/>
    <property type="evidence" value="ECO:0007669"/>
    <property type="project" value="UniProtKB-SubCell"/>
</dbReference>
<dbReference type="InterPro" id="IPR037066">
    <property type="entry name" value="Plug_dom_sf"/>
</dbReference>
<evidence type="ECO:0000256" key="3">
    <source>
        <dbReference type="ARBA" id="ARBA00022452"/>
    </source>
</evidence>
<dbReference type="SUPFAM" id="SSF49464">
    <property type="entry name" value="Carboxypeptidase regulatory domain-like"/>
    <property type="match status" value="1"/>
</dbReference>
<gene>
    <name evidence="10" type="ORF">HHL22_08475</name>
</gene>
<keyword evidence="5 7" id="KW-0472">Membrane</keyword>
<dbReference type="Pfam" id="PF07715">
    <property type="entry name" value="Plug"/>
    <property type="match status" value="1"/>
</dbReference>
<evidence type="ECO:0000313" key="10">
    <source>
        <dbReference type="EMBL" id="NML65236.1"/>
    </source>
</evidence>
<dbReference type="EMBL" id="JABBGH010000001">
    <property type="protein sequence ID" value="NML65236.1"/>
    <property type="molecule type" value="Genomic_DNA"/>
</dbReference>